<proteinExistence type="predicted"/>
<reference evidence="1 2" key="1">
    <citation type="submission" date="2018-08" db="EMBL/GenBank/DDBJ databases">
        <title>Aphanomyces genome sequencing and annotation.</title>
        <authorList>
            <person name="Minardi D."/>
            <person name="Oidtmann B."/>
            <person name="Van Der Giezen M."/>
            <person name="Studholme D.J."/>
        </authorList>
    </citation>
    <scope>NUCLEOTIDE SEQUENCE [LARGE SCALE GENOMIC DNA]</scope>
    <source>
        <strain evidence="1 2">SA</strain>
    </source>
</reference>
<evidence type="ECO:0000313" key="2">
    <source>
        <dbReference type="Proteomes" id="UP000265716"/>
    </source>
</evidence>
<name>A0A397CWI4_APHAT</name>
<sequence length="246" mass="27683">MMSFHSKHPKNAVKALMEGIHPASLKAVVQIHLNLDQKHLRNSVLQFMVYVKTKLVAQLEFTWAAKSAFTGPNLLDVCVSASETEKEATREKKKAKWANRKSVKPKIFKTLRRPLHEPSDGSCWAEIPGVHTNDLVAALVDSGSNPRMVVSLRLMEKASTIDWQSEVEGFAKVPLCLSKHLILPETGVIRLGRLLTGFEDVFRLELQKDPPIALDPLKVRFIVDATPTTCEARRYLPLLTDYLRSH</sequence>
<evidence type="ECO:0000313" key="1">
    <source>
        <dbReference type="EMBL" id="RHY50245.1"/>
    </source>
</evidence>
<gene>
    <name evidence="1" type="ORF">DYB38_009444</name>
</gene>
<dbReference type="Proteomes" id="UP000265716">
    <property type="component" value="Unassembled WGS sequence"/>
</dbReference>
<dbReference type="VEuPathDB" id="FungiDB:H257_08682"/>
<dbReference type="EMBL" id="QUTC01006825">
    <property type="protein sequence ID" value="RHY50245.1"/>
    <property type="molecule type" value="Genomic_DNA"/>
</dbReference>
<organism evidence="1 2">
    <name type="scientific">Aphanomyces astaci</name>
    <name type="common">Crayfish plague agent</name>
    <dbReference type="NCBI Taxonomy" id="112090"/>
    <lineage>
        <taxon>Eukaryota</taxon>
        <taxon>Sar</taxon>
        <taxon>Stramenopiles</taxon>
        <taxon>Oomycota</taxon>
        <taxon>Saprolegniomycetes</taxon>
        <taxon>Saprolegniales</taxon>
        <taxon>Verrucalvaceae</taxon>
        <taxon>Aphanomyces</taxon>
    </lineage>
</organism>
<accession>A0A397CWI4</accession>
<comment type="caution">
    <text evidence="1">The sequence shown here is derived from an EMBL/GenBank/DDBJ whole genome shotgun (WGS) entry which is preliminary data.</text>
</comment>
<dbReference type="AlphaFoldDB" id="A0A397CWI4"/>
<protein>
    <submittedName>
        <fullName evidence="1">Uncharacterized protein</fullName>
    </submittedName>
</protein>